<dbReference type="InterPro" id="IPR015890">
    <property type="entry name" value="Chorismate_C"/>
</dbReference>
<dbReference type="SUPFAM" id="SSF56322">
    <property type="entry name" value="ADC synthase"/>
    <property type="match status" value="1"/>
</dbReference>
<name>A0A1G8Y9D8_9EURY</name>
<evidence type="ECO:0000256" key="5">
    <source>
        <dbReference type="ARBA" id="ARBA00041564"/>
    </source>
</evidence>
<dbReference type="InterPro" id="IPR004561">
    <property type="entry name" value="IsoChor_synthase"/>
</dbReference>
<dbReference type="EC" id="5.4.4.2" evidence="3"/>
<dbReference type="PANTHER" id="PTHR42839:SF2">
    <property type="entry name" value="ISOCHORISMATE SYNTHASE ENTC"/>
    <property type="match status" value="1"/>
</dbReference>
<dbReference type="STRING" id="890420.SAMN05216226_113116"/>
<keyword evidence="4" id="KW-0413">Isomerase</keyword>
<dbReference type="GO" id="GO:0000162">
    <property type="term" value="P:L-tryptophan biosynthetic process"/>
    <property type="evidence" value="ECO:0007669"/>
    <property type="project" value="UniProtKB-UniPathway"/>
</dbReference>
<dbReference type="EMBL" id="FNFC01000013">
    <property type="protein sequence ID" value="SDJ98660.1"/>
    <property type="molecule type" value="Genomic_DNA"/>
</dbReference>
<dbReference type="UniPathway" id="UPA00035">
    <property type="reaction ID" value="UER00040"/>
</dbReference>
<dbReference type="RefSeq" id="WP_092703886.1">
    <property type="nucleotide sequence ID" value="NZ_FNFC01000013.1"/>
</dbReference>
<organism evidence="7 8">
    <name type="scientific">Halovenus aranensis</name>
    <dbReference type="NCBI Taxonomy" id="890420"/>
    <lineage>
        <taxon>Archaea</taxon>
        <taxon>Methanobacteriati</taxon>
        <taxon>Methanobacteriota</taxon>
        <taxon>Stenosarchaea group</taxon>
        <taxon>Halobacteria</taxon>
        <taxon>Halobacteriales</taxon>
        <taxon>Haloarculaceae</taxon>
        <taxon>Halovenus</taxon>
    </lineage>
</organism>
<dbReference type="Proteomes" id="UP000198856">
    <property type="component" value="Unassembled WGS sequence"/>
</dbReference>
<evidence type="ECO:0000313" key="7">
    <source>
        <dbReference type="EMBL" id="SDJ98660.1"/>
    </source>
</evidence>
<reference evidence="7 8" key="1">
    <citation type="submission" date="2016-10" db="EMBL/GenBank/DDBJ databases">
        <authorList>
            <person name="de Groot N.N."/>
        </authorList>
    </citation>
    <scope>NUCLEOTIDE SEQUENCE [LARGE SCALE GENOMIC DNA]</scope>
    <source>
        <strain evidence="7 8">IBRC-M10015</strain>
    </source>
</reference>
<evidence type="ECO:0000256" key="2">
    <source>
        <dbReference type="ARBA" id="ARBA00005297"/>
    </source>
</evidence>
<sequence>MESPRGDDAALGDETIAVRGCSIETPALRSVLEVFDAPRTGWTAPTTSVVAGGATATLSATGPDRFGRLKAAAEDLFDRVQTPEPLPEGAKPRLFGGFSFTADSSREPPWRDYPDARFTLPAVQVSITSNGTWLTTAATGPDAGQTATERLDRWRDRIAALPVFEPGTPPGIETKRHTPTLGDWRTGVESVVERIRDGALRKVVLAQSLSADLTRELRVVDALTRLGESYPGCYQFLFEPATGPSFLGATPERLVKVRGRTVDTVALAGSIGRGETKDEDDWLEAQLRDSEKNNHEHDLVVNAVRGQLGTMATDIETGDRTVRKLSNVQHLQTPIRGTLDEDRHVLDLVEQLHPTPAVGGLPPDAAMRTIRDIEAFDRGWYAAPVGWIDEHGDGTFLVAIRSAVTDGTTATMFAGAGIVADSDPDEEYDEIQLKFRPILDELT</sequence>
<proteinExistence type="inferred from homology"/>
<dbReference type="NCBIfam" id="TIGR00543">
    <property type="entry name" value="isochor_syn"/>
    <property type="match status" value="1"/>
</dbReference>
<dbReference type="Pfam" id="PF00425">
    <property type="entry name" value="Chorismate_bind"/>
    <property type="match status" value="1"/>
</dbReference>
<evidence type="ECO:0000256" key="3">
    <source>
        <dbReference type="ARBA" id="ARBA00012824"/>
    </source>
</evidence>
<evidence type="ECO:0000256" key="1">
    <source>
        <dbReference type="ARBA" id="ARBA00000799"/>
    </source>
</evidence>
<dbReference type="PANTHER" id="PTHR42839">
    <property type="entry name" value="ISOCHORISMATE SYNTHASE ENTC"/>
    <property type="match status" value="1"/>
</dbReference>
<dbReference type="InterPro" id="IPR005801">
    <property type="entry name" value="ADC_synthase"/>
</dbReference>
<dbReference type="GO" id="GO:0008909">
    <property type="term" value="F:isochorismate synthase activity"/>
    <property type="evidence" value="ECO:0007669"/>
    <property type="project" value="UniProtKB-EC"/>
</dbReference>
<comment type="similarity">
    <text evidence="2">Belongs to the isochorismate synthase family.</text>
</comment>
<comment type="catalytic activity">
    <reaction evidence="1">
        <text>chorismate = isochorismate</text>
        <dbReference type="Rhea" id="RHEA:18985"/>
        <dbReference type="ChEBI" id="CHEBI:29748"/>
        <dbReference type="ChEBI" id="CHEBI:29780"/>
        <dbReference type="EC" id="5.4.4.2"/>
    </reaction>
</comment>
<evidence type="ECO:0000259" key="6">
    <source>
        <dbReference type="Pfam" id="PF00425"/>
    </source>
</evidence>
<keyword evidence="8" id="KW-1185">Reference proteome</keyword>
<gene>
    <name evidence="7" type="ORF">SAMN05216226_113116</name>
</gene>
<dbReference type="AlphaFoldDB" id="A0A1G8Y9D8"/>
<feature type="domain" description="Chorismate-utilising enzyme C-terminal" evidence="6">
    <location>
        <begin position="183"/>
        <end position="434"/>
    </location>
</feature>
<evidence type="ECO:0000313" key="8">
    <source>
        <dbReference type="Proteomes" id="UP000198856"/>
    </source>
</evidence>
<dbReference type="Gene3D" id="3.60.120.10">
    <property type="entry name" value="Anthranilate synthase"/>
    <property type="match status" value="1"/>
</dbReference>
<protein>
    <recommendedName>
        <fullName evidence="3">isochorismate synthase</fullName>
        <ecNumber evidence="3">5.4.4.2</ecNumber>
    </recommendedName>
    <alternativeName>
        <fullName evidence="5">Isochorismate mutase</fullName>
    </alternativeName>
</protein>
<evidence type="ECO:0000256" key="4">
    <source>
        <dbReference type="ARBA" id="ARBA00023235"/>
    </source>
</evidence>
<dbReference type="OrthoDB" id="195185at2157"/>
<accession>A0A1G8Y9D8</accession>